<keyword evidence="2" id="KW-0597">Phosphoprotein</keyword>
<dbReference type="NCBIfam" id="TIGR01733">
    <property type="entry name" value="AA-adenyl-dom"/>
    <property type="match status" value="1"/>
</dbReference>
<dbReference type="EMBL" id="JACWZY010000019">
    <property type="protein sequence ID" value="MBD2703053.1"/>
    <property type="molecule type" value="Genomic_DNA"/>
</dbReference>
<dbReference type="Gene3D" id="3.30.300.30">
    <property type="match status" value="1"/>
</dbReference>
<dbReference type="Proteomes" id="UP000598820">
    <property type="component" value="Unassembled WGS sequence"/>
</dbReference>
<gene>
    <name evidence="4" type="ORF">IC229_20570</name>
</gene>
<evidence type="ECO:0000313" key="4">
    <source>
        <dbReference type="EMBL" id="MBD2703053.1"/>
    </source>
</evidence>
<dbReference type="InterPro" id="IPR025110">
    <property type="entry name" value="AMP-bd_C"/>
</dbReference>
<dbReference type="SUPFAM" id="SSF47336">
    <property type="entry name" value="ACP-like"/>
    <property type="match status" value="1"/>
</dbReference>
<dbReference type="Gene3D" id="1.10.1200.10">
    <property type="entry name" value="ACP-like"/>
    <property type="match status" value="1"/>
</dbReference>
<dbReference type="Gene3D" id="2.30.38.10">
    <property type="entry name" value="Luciferase, Domain 3"/>
    <property type="match status" value="1"/>
</dbReference>
<dbReference type="SUPFAM" id="SSF56801">
    <property type="entry name" value="Acetyl-CoA synthetase-like"/>
    <property type="match status" value="1"/>
</dbReference>
<dbReference type="GO" id="GO:0044550">
    <property type="term" value="P:secondary metabolite biosynthetic process"/>
    <property type="evidence" value="ECO:0007669"/>
    <property type="project" value="TreeGrafter"/>
</dbReference>
<dbReference type="InterPro" id="IPR020845">
    <property type="entry name" value="AMP-binding_CS"/>
</dbReference>
<feature type="domain" description="Carrier" evidence="3">
    <location>
        <begin position="1012"/>
        <end position="1087"/>
    </location>
</feature>
<dbReference type="InterPro" id="IPR029058">
    <property type="entry name" value="AB_hydrolase_fold"/>
</dbReference>
<dbReference type="GO" id="GO:0031177">
    <property type="term" value="F:phosphopantetheine binding"/>
    <property type="evidence" value="ECO:0007669"/>
    <property type="project" value="InterPro"/>
</dbReference>
<dbReference type="Gene3D" id="3.40.50.1820">
    <property type="entry name" value="alpha/beta hydrolase"/>
    <property type="match status" value="1"/>
</dbReference>
<dbReference type="SUPFAM" id="SSF53474">
    <property type="entry name" value="alpha/beta-Hydrolases"/>
    <property type="match status" value="1"/>
</dbReference>
<dbReference type="InterPro" id="IPR010071">
    <property type="entry name" value="AA_adenyl_dom"/>
</dbReference>
<evidence type="ECO:0000259" key="3">
    <source>
        <dbReference type="PROSITE" id="PS50075"/>
    </source>
</evidence>
<reference evidence="4" key="1">
    <citation type="submission" date="2020-09" db="EMBL/GenBank/DDBJ databases">
        <authorList>
            <person name="Kim M.K."/>
        </authorList>
    </citation>
    <scope>NUCLEOTIDE SEQUENCE</scope>
    <source>
        <strain evidence="4">BT702</strain>
    </source>
</reference>
<dbReference type="GO" id="GO:0003824">
    <property type="term" value="F:catalytic activity"/>
    <property type="evidence" value="ECO:0007669"/>
    <property type="project" value="InterPro"/>
</dbReference>
<keyword evidence="1" id="KW-0596">Phosphopantetheine</keyword>
<dbReference type="SUPFAM" id="SSF52777">
    <property type="entry name" value="CoA-dependent acyltransferases"/>
    <property type="match status" value="2"/>
</dbReference>
<dbReference type="InterPro" id="IPR001242">
    <property type="entry name" value="Condensation_dom"/>
</dbReference>
<dbReference type="Pfam" id="PF00668">
    <property type="entry name" value="Condensation"/>
    <property type="match status" value="1"/>
</dbReference>
<dbReference type="Pfam" id="PF00501">
    <property type="entry name" value="AMP-binding"/>
    <property type="match status" value="1"/>
</dbReference>
<dbReference type="PROSITE" id="PS50075">
    <property type="entry name" value="CARRIER"/>
    <property type="match status" value="1"/>
</dbReference>
<name>A0A926Y342_9BACT</name>
<proteinExistence type="predicted"/>
<dbReference type="Gene3D" id="3.30.559.30">
    <property type="entry name" value="Nonribosomal peptide synthetase, condensation domain"/>
    <property type="match status" value="1"/>
</dbReference>
<dbReference type="FunFam" id="3.30.300.30:FF:000010">
    <property type="entry name" value="Enterobactin synthetase component F"/>
    <property type="match status" value="1"/>
</dbReference>
<dbReference type="InterPro" id="IPR001031">
    <property type="entry name" value="Thioesterase"/>
</dbReference>
<dbReference type="InterPro" id="IPR045851">
    <property type="entry name" value="AMP-bd_C_sf"/>
</dbReference>
<dbReference type="Pfam" id="PF00975">
    <property type="entry name" value="Thioesterase"/>
    <property type="match status" value="1"/>
</dbReference>
<comment type="caution">
    <text evidence="4">The sequence shown here is derived from an EMBL/GenBank/DDBJ whole genome shotgun (WGS) entry which is preliminary data.</text>
</comment>
<dbReference type="Pfam" id="PF13193">
    <property type="entry name" value="AMP-binding_C"/>
    <property type="match status" value="1"/>
</dbReference>
<keyword evidence="5" id="KW-1185">Reference proteome</keyword>
<dbReference type="CDD" id="cd19531">
    <property type="entry name" value="LCL_NRPS-like"/>
    <property type="match status" value="1"/>
</dbReference>
<dbReference type="InterPro" id="IPR023213">
    <property type="entry name" value="CAT-like_dom_sf"/>
</dbReference>
<evidence type="ECO:0000256" key="1">
    <source>
        <dbReference type="ARBA" id="ARBA00022450"/>
    </source>
</evidence>
<evidence type="ECO:0000313" key="5">
    <source>
        <dbReference type="Proteomes" id="UP000598820"/>
    </source>
</evidence>
<dbReference type="FunFam" id="3.40.50.980:FF:000001">
    <property type="entry name" value="Non-ribosomal peptide synthetase"/>
    <property type="match status" value="1"/>
</dbReference>
<accession>A0A926Y342</accession>
<evidence type="ECO:0000256" key="2">
    <source>
        <dbReference type="ARBA" id="ARBA00022553"/>
    </source>
</evidence>
<dbReference type="GO" id="GO:0005737">
    <property type="term" value="C:cytoplasm"/>
    <property type="evidence" value="ECO:0007669"/>
    <property type="project" value="TreeGrafter"/>
</dbReference>
<dbReference type="InterPro" id="IPR036736">
    <property type="entry name" value="ACP-like_sf"/>
</dbReference>
<dbReference type="Gene3D" id="3.30.559.10">
    <property type="entry name" value="Chloramphenicol acetyltransferase-like domain"/>
    <property type="match status" value="1"/>
</dbReference>
<dbReference type="GO" id="GO:0043041">
    <property type="term" value="P:amino acid activation for nonribosomal peptide biosynthetic process"/>
    <property type="evidence" value="ECO:0007669"/>
    <property type="project" value="TreeGrafter"/>
</dbReference>
<protein>
    <submittedName>
        <fullName evidence="4">Amino acid adenylation domain-containing protein</fullName>
    </submittedName>
</protein>
<dbReference type="Pfam" id="PF00550">
    <property type="entry name" value="PP-binding"/>
    <property type="match status" value="1"/>
</dbReference>
<dbReference type="PROSITE" id="PS00455">
    <property type="entry name" value="AMP_BINDING"/>
    <property type="match status" value="1"/>
</dbReference>
<dbReference type="PANTHER" id="PTHR45527:SF1">
    <property type="entry name" value="FATTY ACID SYNTHASE"/>
    <property type="match status" value="1"/>
</dbReference>
<organism evidence="4 5">
    <name type="scientific">Spirosoma profusum</name>
    <dbReference type="NCBI Taxonomy" id="2771354"/>
    <lineage>
        <taxon>Bacteria</taxon>
        <taxon>Pseudomonadati</taxon>
        <taxon>Bacteroidota</taxon>
        <taxon>Cytophagia</taxon>
        <taxon>Cytophagales</taxon>
        <taxon>Cytophagaceae</taxon>
        <taxon>Spirosoma</taxon>
    </lineage>
</organism>
<dbReference type="InterPro" id="IPR009081">
    <property type="entry name" value="PP-bd_ACP"/>
</dbReference>
<dbReference type="InterPro" id="IPR020806">
    <property type="entry name" value="PKS_PP-bd"/>
</dbReference>
<sequence length="1385" mass="154938">MSINGWSITYIPVDFDPFAGEESTRYVPITQSQQEIWTACQLGGDDANRAFNESISLRFDGKLHEGAFHLAWSDVVARHEALRVTFSPTGEQMCISDDLTVPLILQDLSDTDLARQAAAINEHTQLESHFLFDLESGPLARATLIKLGSTRWHFTLTVHHIICDGWSLGVLFQELGKLYTDYSEGNTAIPLPTPAQISQYSLDQQDFVQSDTYASCEAFWLSQFRSNVPTVSLPTDVPRPIPRTYACNRADFVLDADITGAIKRLALQTKSSLLVTLTAAFEVWLHQLTRQKEIVVGLPAAGQLAVDQYDLVGHCVHLLPLRSQFDPTYSFLYVVDRLRQELFTANENQRVTFGSLLQKLTIPRDPARIPLVPVVFNVDSTPERGITFGGLRQQLISNPRAYENFELSLNILGDQDEFRLLWSYNKQLFRATTIAQFNKSFVTLLQMITQRPDAPLASIGLALGKAEQRNIPDYSTHYQPYPHDKALTTLLSETASRFPNKVALRFQAESLTYKALDEQTNLIAHALRSHGVQSGDRVGLAIERSMAMITFMLGILKAGATYVPVDPQHPAERLSFIMNDAGCCLLLTSQAFQGRVKLMMGHELLIEDIEPTLGQYPTTFPEHGPTGQDIAYILYTSGTTGHPKGALIRHHSVTNVLYSVAREPGLTHTDKTIALATIAFDLAVVEIYTPLLVGAELIIVDSATARNAEALANLLSDTSITFVQTTPATFRMLLAAGWQGHDRLRAVSCAEALPMDLAQKLLTYCAELWNFYGPTETTIYATGKRILPTDEYITIGHPIANTRIYLVDETGQLAPEGQSGEICIAGEGVSGVYLNRPELTAEKFIDNPFSSIPEKLYRTGDLGAFAPGTATTRPDIVYKGRLDHQVKIRGFRIELAEIEHVLRKLPDVDEATVLAREYQPGDQRLVAYVVTRNTITERYVQHGYVSLIGEELQKWRQLAATSLPDYMVPTDFVMLPTLPITASGKLDRQALPSPVIHTFIPVEAGQADAPVQTCTPEEQMILSLWKAALHTNYISLDDNFFEIGGHSLTAVKIMAELAQLTGRRLPLSLLFEQPTVRKLATFLKQGTQRVSWKSLVPIKPTGTRKPLYIVHGAGLNVLLFSTVAQNLHADQPIYGLQARGLNNIDEPCQTIEEMAAHYVSEIVAHDPQGPYSLSGFSLGGVIAYEMARQLLEQGKQVDMVALFDAEAFESSSDVAWWFRKYKGLEMSGRKLFHTITLLKEHGWQGIKYKLESLDRRLVKKYWRSKGHQRFDYVLLRKAIEVYWQAKFGQTQQQEAILDSAFKIEAINDIALARFQLRPADLEVHVFKALIQTFYVADKDYYGWRNFARKGVHIHDVPGEHSYIFAPPNDKEFARILQKVLDSRGN</sequence>
<dbReference type="PANTHER" id="PTHR45527">
    <property type="entry name" value="NONRIBOSOMAL PEPTIDE SYNTHETASE"/>
    <property type="match status" value="1"/>
</dbReference>
<dbReference type="CDD" id="cd05930">
    <property type="entry name" value="A_NRPS"/>
    <property type="match status" value="1"/>
</dbReference>
<dbReference type="SMART" id="SM00823">
    <property type="entry name" value="PKS_PP"/>
    <property type="match status" value="1"/>
</dbReference>
<dbReference type="InterPro" id="IPR000873">
    <property type="entry name" value="AMP-dep_synth/lig_dom"/>
</dbReference>
<dbReference type="Gene3D" id="3.40.50.980">
    <property type="match status" value="2"/>
</dbReference>